<gene>
    <name evidence="2" type="ORF">FIBSPDRAFT_896434</name>
</gene>
<dbReference type="AlphaFoldDB" id="A0A166DGN4"/>
<organism evidence="2 3">
    <name type="scientific">Athelia psychrophila</name>
    <dbReference type="NCBI Taxonomy" id="1759441"/>
    <lineage>
        <taxon>Eukaryota</taxon>
        <taxon>Fungi</taxon>
        <taxon>Dikarya</taxon>
        <taxon>Basidiomycota</taxon>
        <taxon>Agaricomycotina</taxon>
        <taxon>Agaricomycetes</taxon>
        <taxon>Agaricomycetidae</taxon>
        <taxon>Atheliales</taxon>
        <taxon>Atheliaceae</taxon>
        <taxon>Athelia</taxon>
    </lineage>
</organism>
<evidence type="ECO:0000256" key="1">
    <source>
        <dbReference type="SAM" id="MobiDB-lite"/>
    </source>
</evidence>
<reference evidence="2 3" key="1">
    <citation type="journal article" date="2016" name="Mol. Biol. Evol.">
        <title>Comparative Genomics of Early-Diverging Mushroom-Forming Fungi Provides Insights into the Origins of Lignocellulose Decay Capabilities.</title>
        <authorList>
            <person name="Nagy L.G."/>
            <person name="Riley R."/>
            <person name="Tritt A."/>
            <person name="Adam C."/>
            <person name="Daum C."/>
            <person name="Floudas D."/>
            <person name="Sun H."/>
            <person name="Yadav J.S."/>
            <person name="Pangilinan J."/>
            <person name="Larsson K.H."/>
            <person name="Matsuura K."/>
            <person name="Barry K."/>
            <person name="Labutti K."/>
            <person name="Kuo R."/>
            <person name="Ohm R.A."/>
            <person name="Bhattacharya S.S."/>
            <person name="Shirouzu T."/>
            <person name="Yoshinaga Y."/>
            <person name="Martin F.M."/>
            <person name="Grigoriev I.V."/>
            <person name="Hibbett D.S."/>
        </authorList>
    </citation>
    <scope>NUCLEOTIDE SEQUENCE [LARGE SCALE GENOMIC DNA]</scope>
    <source>
        <strain evidence="2 3">CBS 109695</strain>
    </source>
</reference>
<sequence length="192" mass="20755">MHGGAAGELAKGGKTGGFRGPIAARLVHGNDAAATETTRDRIGGGNTTTRHFSLRPRMVLSSQSGLKVQATPLGSGSTITQHWVDKGLRTAAGHPPTATCSAPCGATPSARTMGYYGRNPPLTGQAAQQHLQNLHFRANPRNFGERTSWRAENKTLRKIPGEHRALTRIYEVIYWQCIRGEKTIVLKEFSKV</sequence>
<accession>A0A166DGN4</accession>
<keyword evidence="3" id="KW-1185">Reference proteome</keyword>
<feature type="region of interest" description="Disordered" evidence="1">
    <location>
        <begin position="30"/>
        <end position="50"/>
    </location>
</feature>
<proteinExistence type="predicted"/>
<dbReference type="EMBL" id="KV417614">
    <property type="protein sequence ID" value="KZP14691.1"/>
    <property type="molecule type" value="Genomic_DNA"/>
</dbReference>
<protein>
    <submittedName>
        <fullName evidence="2">Uncharacterized protein</fullName>
    </submittedName>
</protein>
<name>A0A166DGN4_9AGAM</name>
<evidence type="ECO:0000313" key="3">
    <source>
        <dbReference type="Proteomes" id="UP000076532"/>
    </source>
</evidence>
<evidence type="ECO:0000313" key="2">
    <source>
        <dbReference type="EMBL" id="KZP14691.1"/>
    </source>
</evidence>
<dbReference type="Proteomes" id="UP000076532">
    <property type="component" value="Unassembled WGS sequence"/>
</dbReference>